<comment type="caution">
    <text evidence="1">The sequence shown here is derived from an EMBL/GenBank/DDBJ whole genome shotgun (WGS) entry which is preliminary data.</text>
</comment>
<dbReference type="Proteomes" id="UP000783796">
    <property type="component" value="Unassembled WGS sequence"/>
</dbReference>
<name>A0A948TAQ8_9BACT</name>
<accession>A0A948TAQ8</accession>
<dbReference type="AlphaFoldDB" id="A0A948TAQ8"/>
<evidence type="ECO:0000313" key="2">
    <source>
        <dbReference type="Proteomes" id="UP000783796"/>
    </source>
</evidence>
<proteinExistence type="predicted"/>
<sequence>MKTYDIYFSDDDSYDNKGFSLKTMEKAIHMAEDMLEKGNTFTEQYAGGTISVVDSDGETVWSKPIPE</sequence>
<reference evidence="1" key="1">
    <citation type="journal article" date="2021" name="PeerJ">
        <title>Extensive microbial diversity within the chicken gut microbiome revealed by metagenomics and culture.</title>
        <authorList>
            <person name="Gilroy R."/>
            <person name="Ravi A."/>
            <person name="Getino M."/>
            <person name="Pursley I."/>
            <person name="Horton D.L."/>
            <person name="Alikhan N.F."/>
            <person name="Baker D."/>
            <person name="Gharbi K."/>
            <person name="Hall N."/>
            <person name="Watson M."/>
            <person name="Adriaenssens E.M."/>
            <person name="Foster-Nyarko E."/>
            <person name="Jarju S."/>
            <person name="Secka A."/>
            <person name="Antonio M."/>
            <person name="Oren A."/>
            <person name="Chaudhuri R.R."/>
            <person name="La Ragione R."/>
            <person name="Hildebrand F."/>
            <person name="Pallen M.J."/>
        </authorList>
    </citation>
    <scope>NUCLEOTIDE SEQUENCE</scope>
    <source>
        <strain evidence="1">G4-2901</strain>
    </source>
</reference>
<evidence type="ECO:0000313" key="1">
    <source>
        <dbReference type="EMBL" id="MBU3837543.1"/>
    </source>
</evidence>
<dbReference type="EMBL" id="JAHLFW010000040">
    <property type="protein sequence ID" value="MBU3837543.1"/>
    <property type="molecule type" value="Genomic_DNA"/>
</dbReference>
<reference evidence="1" key="2">
    <citation type="submission" date="2021-04" db="EMBL/GenBank/DDBJ databases">
        <authorList>
            <person name="Gilroy R."/>
        </authorList>
    </citation>
    <scope>NUCLEOTIDE SEQUENCE</scope>
    <source>
        <strain evidence="1">G4-2901</strain>
    </source>
</reference>
<gene>
    <name evidence="1" type="ORF">H9777_04320</name>
</gene>
<organism evidence="1 2">
    <name type="scientific">Candidatus Phocaeicola faecigallinarum</name>
    <dbReference type="NCBI Taxonomy" id="2838732"/>
    <lineage>
        <taxon>Bacteria</taxon>
        <taxon>Pseudomonadati</taxon>
        <taxon>Bacteroidota</taxon>
        <taxon>Bacteroidia</taxon>
        <taxon>Bacteroidales</taxon>
        <taxon>Bacteroidaceae</taxon>
        <taxon>Phocaeicola</taxon>
    </lineage>
</organism>
<protein>
    <submittedName>
        <fullName evidence="1">Uncharacterized protein</fullName>
    </submittedName>
</protein>